<dbReference type="CDD" id="cd07245">
    <property type="entry name" value="VOC_like"/>
    <property type="match status" value="1"/>
</dbReference>
<dbReference type="PANTHER" id="PTHR46142">
    <property type="match status" value="1"/>
</dbReference>
<feature type="domain" description="VOC" evidence="2">
    <location>
        <begin position="55"/>
        <end position="181"/>
    </location>
</feature>
<evidence type="ECO:0000256" key="1">
    <source>
        <dbReference type="SAM" id="MobiDB-lite"/>
    </source>
</evidence>
<evidence type="ECO:0000313" key="4">
    <source>
        <dbReference type="Proteomes" id="UP001341281"/>
    </source>
</evidence>
<dbReference type="SUPFAM" id="SSF54593">
    <property type="entry name" value="Glyoxalase/Bleomycin resistance protein/Dihydroxybiphenyl dioxygenase"/>
    <property type="match status" value="1"/>
</dbReference>
<dbReference type="AlphaFoldDB" id="A0AAQ3T845"/>
<accession>A0AAQ3T845</accession>
<gene>
    <name evidence="3" type="ORF">U9M48_016073</name>
</gene>
<dbReference type="Proteomes" id="UP001341281">
    <property type="component" value="Chromosome 03"/>
</dbReference>
<evidence type="ECO:0000259" key="2">
    <source>
        <dbReference type="PROSITE" id="PS51819"/>
    </source>
</evidence>
<evidence type="ECO:0000313" key="3">
    <source>
        <dbReference type="EMBL" id="WVZ66917.1"/>
    </source>
</evidence>
<sequence>MGEVCGDARAPPQVRQQDEAPVVGGGGGGAEEAVPVDPADSAKLYEDVPPMPLMALNHISRLCRSVHASVRFYVKALGFVLIHRPPALDFSGAWLFNYGVGIHLVQGDDARQAPDVSPRGDLDPMDNHISFQCEDMAAMERRLREMRIRYMKRTINEEEGSPIDQLFFRDPDGFMIEICNCENLELVPAGALGRLRLPRDRHNPPVRMVDA</sequence>
<dbReference type="InterPro" id="IPR037523">
    <property type="entry name" value="VOC_core"/>
</dbReference>
<dbReference type="InterPro" id="IPR004360">
    <property type="entry name" value="Glyas_Fos-R_dOase_dom"/>
</dbReference>
<dbReference type="EMBL" id="CP144747">
    <property type="protein sequence ID" value="WVZ66917.1"/>
    <property type="molecule type" value="Genomic_DNA"/>
</dbReference>
<organism evidence="3 4">
    <name type="scientific">Paspalum notatum var. saurae</name>
    <dbReference type="NCBI Taxonomy" id="547442"/>
    <lineage>
        <taxon>Eukaryota</taxon>
        <taxon>Viridiplantae</taxon>
        <taxon>Streptophyta</taxon>
        <taxon>Embryophyta</taxon>
        <taxon>Tracheophyta</taxon>
        <taxon>Spermatophyta</taxon>
        <taxon>Magnoliopsida</taxon>
        <taxon>Liliopsida</taxon>
        <taxon>Poales</taxon>
        <taxon>Poaceae</taxon>
        <taxon>PACMAD clade</taxon>
        <taxon>Panicoideae</taxon>
        <taxon>Andropogonodae</taxon>
        <taxon>Paspaleae</taxon>
        <taxon>Paspalinae</taxon>
        <taxon>Paspalum</taxon>
    </lineage>
</organism>
<dbReference type="Gene3D" id="3.10.180.10">
    <property type="entry name" value="2,3-Dihydroxybiphenyl 1,2-Dioxygenase, domain 1"/>
    <property type="match status" value="1"/>
</dbReference>
<dbReference type="Pfam" id="PF00903">
    <property type="entry name" value="Glyoxalase"/>
    <property type="match status" value="1"/>
</dbReference>
<dbReference type="PROSITE" id="PS51819">
    <property type="entry name" value="VOC"/>
    <property type="match status" value="1"/>
</dbReference>
<proteinExistence type="predicted"/>
<dbReference type="PANTHER" id="PTHR46142:SF8">
    <property type="entry name" value="EXPRESSED PROTEIN"/>
    <property type="match status" value="1"/>
</dbReference>
<keyword evidence="4" id="KW-1185">Reference proteome</keyword>
<feature type="region of interest" description="Disordered" evidence="1">
    <location>
        <begin position="1"/>
        <end position="36"/>
    </location>
</feature>
<name>A0AAQ3T845_PASNO</name>
<protein>
    <recommendedName>
        <fullName evidence="2">VOC domain-containing protein</fullName>
    </recommendedName>
</protein>
<dbReference type="InterPro" id="IPR029068">
    <property type="entry name" value="Glyas_Bleomycin-R_OHBP_Dase"/>
</dbReference>
<reference evidence="3 4" key="1">
    <citation type="submission" date="2024-02" db="EMBL/GenBank/DDBJ databases">
        <title>High-quality chromosome-scale genome assembly of Pensacola bahiagrass (Paspalum notatum Flugge var. saurae).</title>
        <authorList>
            <person name="Vega J.M."/>
            <person name="Podio M."/>
            <person name="Orjuela J."/>
            <person name="Siena L.A."/>
            <person name="Pessino S.C."/>
            <person name="Combes M.C."/>
            <person name="Mariac C."/>
            <person name="Albertini E."/>
            <person name="Pupilli F."/>
            <person name="Ortiz J.P.A."/>
            <person name="Leblanc O."/>
        </authorList>
    </citation>
    <scope>NUCLEOTIDE SEQUENCE [LARGE SCALE GENOMIC DNA]</scope>
    <source>
        <strain evidence="3">R1</strain>
        <tissue evidence="3">Leaf</tissue>
    </source>
</reference>